<keyword evidence="1" id="KW-1133">Transmembrane helix</keyword>
<sequence length="75" mass="8407">MADNGLLIASYLCALFYHSFMVVFLLGNLFKVMFGFTLNRIPVYALRVLLFLLVILYLTNKAKKPGVAVISMDSS</sequence>
<organism evidence="2 3">
    <name type="scientific">Larinioides sclopetarius</name>
    <dbReference type="NCBI Taxonomy" id="280406"/>
    <lineage>
        <taxon>Eukaryota</taxon>
        <taxon>Metazoa</taxon>
        <taxon>Ecdysozoa</taxon>
        <taxon>Arthropoda</taxon>
        <taxon>Chelicerata</taxon>
        <taxon>Arachnida</taxon>
        <taxon>Araneae</taxon>
        <taxon>Araneomorphae</taxon>
        <taxon>Entelegynae</taxon>
        <taxon>Araneoidea</taxon>
        <taxon>Araneidae</taxon>
        <taxon>Larinioides</taxon>
    </lineage>
</organism>
<protein>
    <submittedName>
        <fullName evidence="2">Uncharacterized protein</fullName>
    </submittedName>
</protein>
<dbReference type="AlphaFoldDB" id="A0AAV1YW29"/>
<proteinExistence type="predicted"/>
<keyword evidence="1" id="KW-0812">Transmembrane</keyword>
<dbReference type="EMBL" id="CAXIEN010000008">
    <property type="protein sequence ID" value="CAL1263283.1"/>
    <property type="molecule type" value="Genomic_DNA"/>
</dbReference>
<reference evidence="2 3" key="1">
    <citation type="submission" date="2024-04" db="EMBL/GenBank/DDBJ databases">
        <authorList>
            <person name="Rising A."/>
            <person name="Reimegard J."/>
            <person name="Sonavane S."/>
            <person name="Akerstrom W."/>
            <person name="Nylinder S."/>
            <person name="Hedman E."/>
            <person name="Kallberg Y."/>
        </authorList>
    </citation>
    <scope>NUCLEOTIDE SEQUENCE [LARGE SCALE GENOMIC DNA]</scope>
</reference>
<name>A0AAV1YW29_9ARAC</name>
<evidence type="ECO:0000313" key="2">
    <source>
        <dbReference type="EMBL" id="CAL1263283.1"/>
    </source>
</evidence>
<keyword evidence="1" id="KW-0472">Membrane</keyword>
<accession>A0AAV1YW29</accession>
<feature type="transmembrane region" description="Helical" evidence="1">
    <location>
        <begin position="6"/>
        <end position="29"/>
    </location>
</feature>
<comment type="caution">
    <text evidence="2">The sequence shown here is derived from an EMBL/GenBank/DDBJ whole genome shotgun (WGS) entry which is preliminary data.</text>
</comment>
<evidence type="ECO:0000313" key="3">
    <source>
        <dbReference type="Proteomes" id="UP001497382"/>
    </source>
</evidence>
<keyword evidence="3" id="KW-1185">Reference proteome</keyword>
<gene>
    <name evidence="2" type="ORF">LARSCL_LOCUS1418</name>
</gene>
<feature type="transmembrane region" description="Helical" evidence="1">
    <location>
        <begin position="41"/>
        <end position="59"/>
    </location>
</feature>
<dbReference type="Proteomes" id="UP001497382">
    <property type="component" value="Unassembled WGS sequence"/>
</dbReference>
<evidence type="ECO:0000256" key="1">
    <source>
        <dbReference type="SAM" id="Phobius"/>
    </source>
</evidence>